<dbReference type="Gene3D" id="1.10.287.130">
    <property type="match status" value="1"/>
</dbReference>
<comment type="catalytic activity">
    <reaction evidence="1">
        <text>ATP + protein L-histidine = ADP + protein N-phospho-L-histidine.</text>
        <dbReference type="EC" id="2.7.13.3"/>
    </reaction>
</comment>
<evidence type="ECO:0000256" key="6">
    <source>
        <dbReference type="ARBA" id="ARBA00022679"/>
    </source>
</evidence>
<dbReference type="PANTHER" id="PTHR45453:SF1">
    <property type="entry name" value="PHOSPHATE REGULON SENSOR PROTEIN PHOR"/>
    <property type="match status" value="1"/>
</dbReference>
<dbReference type="RefSeq" id="WP_273171924.1">
    <property type="nucleotide sequence ID" value="NZ_CP181270.1"/>
</dbReference>
<dbReference type="Gene3D" id="3.30.565.10">
    <property type="entry name" value="Histidine kinase-like ATPase, C-terminal domain"/>
    <property type="match status" value="1"/>
</dbReference>
<protein>
    <recommendedName>
        <fullName evidence="10">Sensor-like histidine kinase SenX3</fullName>
        <ecNumber evidence="4">2.7.13.3</ecNumber>
    </recommendedName>
</protein>
<evidence type="ECO:0000259" key="11">
    <source>
        <dbReference type="PROSITE" id="PS50109"/>
    </source>
</evidence>
<evidence type="ECO:0000256" key="10">
    <source>
        <dbReference type="ARBA" id="ARBA00039401"/>
    </source>
</evidence>
<dbReference type="Pfam" id="PF02518">
    <property type="entry name" value="HATPase_c"/>
    <property type="match status" value="1"/>
</dbReference>
<dbReference type="SUPFAM" id="SSF55874">
    <property type="entry name" value="ATPase domain of HSP90 chaperone/DNA topoisomerase II/histidine kinase"/>
    <property type="match status" value="1"/>
</dbReference>
<dbReference type="GO" id="GO:0005509">
    <property type="term" value="F:calcium ion binding"/>
    <property type="evidence" value="ECO:0007669"/>
    <property type="project" value="UniProtKB-ARBA"/>
</dbReference>
<keyword evidence="7 12" id="KW-0418">Kinase</keyword>
<dbReference type="EMBL" id="JAAXZR010000002">
    <property type="protein sequence ID" value="NLT78696.1"/>
    <property type="molecule type" value="Genomic_DNA"/>
</dbReference>
<name>A0A971IBH1_9BIFI</name>
<dbReference type="SMART" id="SM00387">
    <property type="entry name" value="HATPase_c"/>
    <property type="match status" value="1"/>
</dbReference>
<sequence>MTVDMTWLQLVLLLCAVLLVLAAILGRVCFLAGRHREHRRFEEMRRAQHSIFDDSVSVTEVEQGLIEVMPDAVMIVNGQAQIRYCSPGAEALGLVSGDSLNSPEITDILSRSVSDGMLRERELEVPVPKAVGAALAQSDAYGQASGRGLKAGTALPSGKLFLRVRSGMIARNLYAVLIRDVSEQRSFEEMRRDFVTNVSHELKTPAGAISLLAETVHDAADDPQAVRYFSSRISKESERLTELVGRLIDLQKAQDEERHPDDIEEVNVPDLVREAAGENQVQAEAKHIELYLSIDGRQIDLGDPWPSGLTPEQVLVSVNRDALKTAVKNLIENAVRYSSEHTRVVIGVSIVDGSVILRVVDQGIGIPQEALGRIFERFYRVDPARSRATGGTGLGLSIVKHCVEECGGTISVWSREGEGSTFTITLPLSH</sequence>
<dbReference type="GO" id="GO:0005886">
    <property type="term" value="C:plasma membrane"/>
    <property type="evidence" value="ECO:0007669"/>
    <property type="project" value="UniProtKB-SubCell"/>
</dbReference>
<evidence type="ECO:0000256" key="3">
    <source>
        <dbReference type="ARBA" id="ARBA00004236"/>
    </source>
</evidence>
<dbReference type="GO" id="GO:0000155">
    <property type="term" value="F:phosphorelay sensor kinase activity"/>
    <property type="evidence" value="ECO:0007669"/>
    <property type="project" value="InterPro"/>
</dbReference>
<gene>
    <name evidence="12" type="ORF">GXW98_00175</name>
</gene>
<dbReference type="CDD" id="cd00082">
    <property type="entry name" value="HisKA"/>
    <property type="match status" value="1"/>
</dbReference>
<evidence type="ECO:0000256" key="9">
    <source>
        <dbReference type="ARBA" id="ARBA00023136"/>
    </source>
</evidence>
<dbReference type="InterPro" id="IPR050351">
    <property type="entry name" value="BphY/WalK/GraS-like"/>
</dbReference>
<dbReference type="EC" id="2.7.13.3" evidence="4"/>
<dbReference type="FunFam" id="1.10.287.130:FF:000001">
    <property type="entry name" value="Two-component sensor histidine kinase"/>
    <property type="match status" value="1"/>
</dbReference>
<dbReference type="InterPro" id="IPR003594">
    <property type="entry name" value="HATPase_dom"/>
</dbReference>
<keyword evidence="6" id="KW-0808">Transferase</keyword>
<evidence type="ECO:0000256" key="2">
    <source>
        <dbReference type="ARBA" id="ARBA00001968"/>
    </source>
</evidence>
<dbReference type="PROSITE" id="PS50109">
    <property type="entry name" value="HIS_KIN"/>
    <property type="match status" value="1"/>
</dbReference>
<dbReference type="PRINTS" id="PR00344">
    <property type="entry name" value="BCTRLSENSOR"/>
</dbReference>
<evidence type="ECO:0000256" key="1">
    <source>
        <dbReference type="ARBA" id="ARBA00000085"/>
    </source>
</evidence>
<comment type="caution">
    <text evidence="12">The sequence shown here is derived from an EMBL/GenBank/DDBJ whole genome shotgun (WGS) entry which is preliminary data.</text>
</comment>
<evidence type="ECO:0000256" key="4">
    <source>
        <dbReference type="ARBA" id="ARBA00012438"/>
    </source>
</evidence>
<evidence type="ECO:0000313" key="12">
    <source>
        <dbReference type="EMBL" id="NLT78696.1"/>
    </source>
</evidence>
<dbReference type="InterPro" id="IPR004358">
    <property type="entry name" value="Sig_transdc_His_kin-like_C"/>
</dbReference>
<dbReference type="SUPFAM" id="SSF47384">
    <property type="entry name" value="Homodimeric domain of signal transducing histidine kinase"/>
    <property type="match status" value="1"/>
</dbReference>
<evidence type="ECO:0000313" key="13">
    <source>
        <dbReference type="Proteomes" id="UP000767327"/>
    </source>
</evidence>
<dbReference type="Proteomes" id="UP000767327">
    <property type="component" value="Unassembled WGS sequence"/>
</dbReference>
<dbReference type="AlphaFoldDB" id="A0A971IBH1"/>
<proteinExistence type="predicted"/>
<dbReference type="InterPro" id="IPR003661">
    <property type="entry name" value="HisK_dim/P_dom"/>
</dbReference>
<dbReference type="SMART" id="SM00388">
    <property type="entry name" value="HisKA"/>
    <property type="match status" value="1"/>
</dbReference>
<reference evidence="12" key="2">
    <citation type="submission" date="2020-01" db="EMBL/GenBank/DDBJ databases">
        <authorList>
            <person name="Campanaro S."/>
        </authorList>
    </citation>
    <scope>NUCLEOTIDE SEQUENCE</scope>
    <source>
        <strain evidence="12">AS01afH2WH_6</strain>
    </source>
</reference>
<dbReference type="Pfam" id="PF00512">
    <property type="entry name" value="HisKA"/>
    <property type="match status" value="1"/>
</dbReference>
<reference evidence="12" key="1">
    <citation type="journal article" date="2020" name="Biotechnol. Biofuels">
        <title>New insights from the biogas microbiome by comprehensive genome-resolved metagenomics of nearly 1600 species originating from multiple anaerobic digesters.</title>
        <authorList>
            <person name="Campanaro S."/>
            <person name="Treu L."/>
            <person name="Rodriguez-R L.M."/>
            <person name="Kovalovszki A."/>
            <person name="Ziels R.M."/>
            <person name="Maus I."/>
            <person name="Zhu X."/>
            <person name="Kougias P.G."/>
            <person name="Basile A."/>
            <person name="Luo G."/>
            <person name="Schluter A."/>
            <person name="Konstantinidis K.T."/>
            <person name="Angelidaki I."/>
        </authorList>
    </citation>
    <scope>NUCLEOTIDE SEQUENCE</scope>
    <source>
        <strain evidence="12">AS01afH2WH_6</strain>
    </source>
</reference>
<accession>A0A971IBH1</accession>
<keyword evidence="9" id="KW-0472">Membrane</keyword>
<dbReference type="InterPro" id="IPR005467">
    <property type="entry name" value="His_kinase_dom"/>
</dbReference>
<keyword evidence="8" id="KW-0902">Two-component regulatory system</keyword>
<dbReference type="FunFam" id="3.30.565.10:FF:000006">
    <property type="entry name" value="Sensor histidine kinase WalK"/>
    <property type="match status" value="1"/>
</dbReference>
<dbReference type="InterPro" id="IPR036097">
    <property type="entry name" value="HisK_dim/P_sf"/>
</dbReference>
<evidence type="ECO:0000256" key="7">
    <source>
        <dbReference type="ARBA" id="ARBA00022777"/>
    </source>
</evidence>
<organism evidence="12 13">
    <name type="scientific">Bifidobacterium crudilactis</name>
    <dbReference type="NCBI Taxonomy" id="327277"/>
    <lineage>
        <taxon>Bacteria</taxon>
        <taxon>Bacillati</taxon>
        <taxon>Actinomycetota</taxon>
        <taxon>Actinomycetes</taxon>
        <taxon>Bifidobacteriales</taxon>
        <taxon>Bifidobacteriaceae</taxon>
        <taxon>Bifidobacterium</taxon>
    </lineage>
</organism>
<evidence type="ECO:0000256" key="5">
    <source>
        <dbReference type="ARBA" id="ARBA00022553"/>
    </source>
</evidence>
<dbReference type="CDD" id="cd00075">
    <property type="entry name" value="HATPase"/>
    <property type="match status" value="1"/>
</dbReference>
<feature type="domain" description="Histidine kinase" evidence="11">
    <location>
        <begin position="197"/>
        <end position="430"/>
    </location>
</feature>
<comment type="cofactor">
    <cofactor evidence="2">
        <name>a divalent metal cation</name>
        <dbReference type="ChEBI" id="CHEBI:60240"/>
    </cofactor>
</comment>
<comment type="subcellular location">
    <subcellularLocation>
        <location evidence="3">Cell membrane</location>
    </subcellularLocation>
</comment>
<dbReference type="GO" id="GO:0004721">
    <property type="term" value="F:phosphoprotein phosphatase activity"/>
    <property type="evidence" value="ECO:0007669"/>
    <property type="project" value="TreeGrafter"/>
</dbReference>
<dbReference type="InterPro" id="IPR036890">
    <property type="entry name" value="HATPase_C_sf"/>
</dbReference>
<dbReference type="GO" id="GO:0016036">
    <property type="term" value="P:cellular response to phosphate starvation"/>
    <property type="evidence" value="ECO:0007669"/>
    <property type="project" value="TreeGrafter"/>
</dbReference>
<dbReference type="PANTHER" id="PTHR45453">
    <property type="entry name" value="PHOSPHATE REGULON SENSOR PROTEIN PHOR"/>
    <property type="match status" value="1"/>
</dbReference>
<keyword evidence="5" id="KW-0597">Phosphoprotein</keyword>
<evidence type="ECO:0000256" key="8">
    <source>
        <dbReference type="ARBA" id="ARBA00023012"/>
    </source>
</evidence>